<dbReference type="Proteomes" id="UP001558613">
    <property type="component" value="Unassembled WGS sequence"/>
</dbReference>
<protein>
    <submittedName>
        <fullName evidence="1">Uncharacterized protein</fullName>
    </submittedName>
</protein>
<gene>
    <name evidence="1" type="ORF">QQF64_021357</name>
</gene>
<reference evidence="1 2" key="1">
    <citation type="submission" date="2023-09" db="EMBL/GenBank/DDBJ databases">
        <authorList>
            <person name="Wang M."/>
        </authorList>
    </citation>
    <scope>NUCLEOTIDE SEQUENCE [LARGE SCALE GENOMIC DNA]</scope>
    <source>
        <strain evidence="1">GT-2023</strain>
        <tissue evidence="1">Liver</tissue>
    </source>
</reference>
<dbReference type="EMBL" id="JAYMGO010000023">
    <property type="protein sequence ID" value="KAL1250352.1"/>
    <property type="molecule type" value="Genomic_DNA"/>
</dbReference>
<comment type="caution">
    <text evidence="1">The sequence shown here is derived from an EMBL/GenBank/DDBJ whole genome shotgun (WGS) entry which is preliminary data.</text>
</comment>
<organism evidence="1 2">
    <name type="scientific">Cirrhinus molitorella</name>
    <name type="common">mud carp</name>
    <dbReference type="NCBI Taxonomy" id="172907"/>
    <lineage>
        <taxon>Eukaryota</taxon>
        <taxon>Metazoa</taxon>
        <taxon>Chordata</taxon>
        <taxon>Craniata</taxon>
        <taxon>Vertebrata</taxon>
        <taxon>Euteleostomi</taxon>
        <taxon>Actinopterygii</taxon>
        <taxon>Neopterygii</taxon>
        <taxon>Teleostei</taxon>
        <taxon>Ostariophysi</taxon>
        <taxon>Cypriniformes</taxon>
        <taxon>Cyprinidae</taxon>
        <taxon>Labeoninae</taxon>
        <taxon>Labeonini</taxon>
        <taxon>Cirrhinus</taxon>
    </lineage>
</organism>
<evidence type="ECO:0000313" key="1">
    <source>
        <dbReference type="EMBL" id="KAL1250352.1"/>
    </source>
</evidence>
<proteinExistence type="predicted"/>
<accession>A0ABR3LBT3</accession>
<sequence>MASEFLKPQSFRSDHCGQQCVIRFTTILPLSINGATTKRNTLTSFSCTTSSASSHCSETLKVYRRNSETNLGLKSSKHGISVVTADG</sequence>
<keyword evidence="2" id="KW-1185">Reference proteome</keyword>
<evidence type="ECO:0000313" key="2">
    <source>
        <dbReference type="Proteomes" id="UP001558613"/>
    </source>
</evidence>
<name>A0ABR3LBT3_9TELE</name>